<dbReference type="GO" id="GO:0005829">
    <property type="term" value="C:cytosol"/>
    <property type="evidence" value="ECO:0007669"/>
    <property type="project" value="TreeGrafter"/>
</dbReference>
<feature type="domain" description="HTH asnC-type" evidence="4">
    <location>
        <begin position="1"/>
        <end position="62"/>
    </location>
</feature>
<dbReference type="InterPro" id="IPR011008">
    <property type="entry name" value="Dimeric_a/b-barrel"/>
</dbReference>
<dbReference type="RefSeq" id="WP_111370892.1">
    <property type="nucleotide sequence ID" value="NZ_CP029480.1"/>
</dbReference>
<dbReference type="SMART" id="SM00344">
    <property type="entry name" value="HTH_ASNC"/>
    <property type="match status" value="1"/>
</dbReference>
<dbReference type="Gene3D" id="1.10.10.10">
    <property type="entry name" value="Winged helix-like DNA-binding domain superfamily/Winged helix DNA-binding domain"/>
    <property type="match status" value="1"/>
</dbReference>
<dbReference type="InterPro" id="IPR019885">
    <property type="entry name" value="Tscrpt_reg_HTH_AsnC-type_CS"/>
</dbReference>
<evidence type="ECO:0000256" key="2">
    <source>
        <dbReference type="ARBA" id="ARBA00023125"/>
    </source>
</evidence>
<dbReference type="OrthoDB" id="1094536at2"/>
<dbReference type="SUPFAM" id="SSF54909">
    <property type="entry name" value="Dimeric alpha+beta barrel"/>
    <property type="match status" value="1"/>
</dbReference>
<accession>A0A2Z4G9N1</accession>
<organism evidence="5 6">
    <name type="scientific">Arcticibacterium luteifluviistationis</name>
    <dbReference type="NCBI Taxonomy" id="1784714"/>
    <lineage>
        <taxon>Bacteria</taxon>
        <taxon>Pseudomonadati</taxon>
        <taxon>Bacteroidota</taxon>
        <taxon>Cytophagia</taxon>
        <taxon>Cytophagales</taxon>
        <taxon>Leadbetterellaceae</taxon>
        <taxon>Arcticibacterium</taxon>
    </lineage>
</organism>
<dbReference type="PANTHER" id="PTHR30154:SF34">
    <property type="entry name" value="TRANSCRIPTIONAL REGULATOR AZLB"/>
    <property type="match status" value="1"/>
</dbReference>
<dbReference type="InterPro" id="IPR019888">
    <property type="entry name" value="Tscrpt_reg_AsnC-like"/>
</dbReference>
<keyword evidence="2" id="KW-0238">DNA-binding</keyword>
<evidence type="ECO:0000256" key="1">
    <source>
        <dbReference type="ARBA" id="ARBA00023015"/>
    </source>
</evidence>
<dbReference type="Gene3D" id="3.30.70.920">
    <property type="match status" value="1"/>
</dbReference>
<dbReference type="Pfam" id="PF13412">
    <property type="entry name" value="HTH_24"/>
    <property type="match status" value="1"/>
</dbReference>
<keyword evidence="3" id="KW-0804">Transcription</keyword>
<dbReference type="Pfam" id="PF01037">
    <property type="entry name" value="AsnC_trans_reg"/>
    <property type="match status" value="1"/>
</dbReference>
<dbReference type="KEGG" id="als:DJ013_06250"/>
<name>A0A2Z4G9N1_9BACT</name>
<dbReference type="CDD" id="cd00090">
    <property type="entry name" value="HTH_ARSR"/>
    <property type="match status" value="1"/>
</dbReference>
<dbReference type="InterPro" id="IPR019887">
    <property type="entry name" value="Tscrpt_reg_AsnC/Lrp_C"/>
</dbReference>
<dbReference type="GO" id="GO:0006355">
    <property type="term" value="P:regulation of DNA-templated transcription"/>
    <property type="evidence" value="ECO:0007669"/>
    <property type="project" value="UniProtKB-ARBA"/>
</dbReference>
<sequence length="148" mass="16921">MDNTDKEILKLLSQDGRKPYSEIAKFLGISNTMVHQRVSKMKQKGYLKGVEVVLDERKMGYEWSAFTGIELKEDSDSKAIIAALEKIPEVIECYYITGKYTLYIRIVARDSEHMRSVLYEKIDHIPGVLKTESLIDFGTAFKRGVPIV</sequence>
<keyword evidence="1" id="KW-0805">Transcription regulation</keyword>
<evidence type="ECO:0000256" key="3">
    <source>
        <dbReference type="ARBA" id="ARBA00023163"/>
    </source>
</evidence>
<dbReference type="InterPro" id="IPR011991">
    <property type="entry name" value="ArsR-like_HTH"/>
</dbReference>
<dbReference type="AlphaFoldDB" id="A0A2Z4G9N1"/>
<dbReference type="GO" id="GO:0043200">
    <property type="term" value="P:response to amino acid"/>
    <property type="evidence" value="ECO:0007669"/>
    <property type="project" value="TreeGrafter"/>
</dbReference>
<dbReference type="PROSITE" id="PS50956">
    <property type="entry name" value="HTH_ASNC_2"/>
    <property type="match status" value="1"/>
</dbReference>
<dbReference type="SUPFAM" id="SSF46785">
    <property type="entry name" value="Winged helix' DNA-binding domain"/>
    <property type="match status" value="1"/>
</dbReference>
<reference evidence="5 6" key="1">
    <citation type="submission" date="2018-05" db="EMBL/GenBank/DDBJ databases">
        <title>Complete genome sequence of Arcticibacterium luteifluviistationis SM1504T, a cytophagaceae bacterium isolated from Arctic surface seawater.</title>
        <authorList>
            <person name="Li Y."/>
            <person name="Qin Q.-L."/>
        </authorList>
    </citation>
    <scope>NUCLEOTIDE SEQUENCE [LARGE SCALE GENOMIC DNA]</scope>
    <source>
        <strain evidence="5 6">SM1504</strain>
    </source>
</reference>
<evidence type="ECO:0000313" key="5">
    <source>
        <dbReference type="EMBL" id="AWV97790.1"/>
    </source>
</evidence>
<proteinExistence type="predicted"/>
<dbReference type="PRINTS" id="PR00033">
    <property type="entry name" value="HTHASNC"/>
</dbReference>
<dbReference type="GO" id="GO:0043565">
    <property type="term" value="F:sequence-specific DNA binding"/>
    <property type="evidence" value="ECO:0007669"/>
    <property type="project" value="InterPro"/>
</dbReference>
<dbReference type="EMBL" id="CP029480">
    <property type="protein sequence ID" value="AWV97790.1"/>
    <property type="molecule type" value="Genomic_DNA"/>
</dbReference>
<dbReference type="InterPro" id="IPR036390">
    <property type="entry name" value="WH_DNA-bd_sf"/>
</dbReference>
<gene>
    <name evidence="5" type="ORF">DJ013_06250</name>
</gene>
<protein>
    <submittedName>
        <fullName evidence="5">AsnC family transcriptional regulator</fullName>
    </submittedName>
</protein>
<evidence type="ECO:0000313" key="6">
    <source>
        <dbReference type="Proteomes" id="UP000249873"/>
    </source>
</evidence>
<dbReference type="PROSITE" id="PS00519">
    <property type="entry name" value="HTH_ASNC_1"/>
    <property type="match status" value="1"/>
</dbReference>
<dbReference type="Proteomes" id="UP000249873">
    <property type="component" value="Chromosome"/>
</dbReference>
<keyword evidence="6" id="KW-1185">Reference proteome</keyword>
<dbReference type="PANTHER" id="PTHR30154">
    <property type="entry name" value="LEUCINE-RESPONSIVE REGULATORY PROTEIN"/>
    <property type="match status" value="1"/>
</dbReference>
<dbReference type="InterPro" id="IPR036388">
    <property type="entry name" value="WH-like_DNA-bd_sf"/>
</dbReference>
<evidence type="ECO:0000259" key="4">
    <source>
        <dbReference type="PROSITE" id="PS50956"/>
    </source>
</evidence>
<dbReference type="InterPro" id="IPR000485">
    <property type="entry name" value="AsnC-type_HTH_dom"/>
</dbReference>